<reference evidence="1 2" key="1">
    <citation type="submission" date="2015-03" db="EMBL/GenBank/DDBJ databases">
        <authorList>
            <consortium name="Pathogen Informatics"/>
            <person name="Murphy D."/>
        </authorList>
    </citation>
    <scope>NUCLEOTIDE SEQUENCE [LARGE SCALE GENOMIC DNA]</scope>
    <source>
        <strain evidence="1 2">IP05342</strain>
    </source>
</reference>
<sequence>MTIFCLPGEWGEIAIFITPVRFANDINQEWQNDKEQCGSDQNTDIFCWATYRNLAGWNKAEYESQN</sequence>
<dbReference type="Proteomes" id="UP000041601">
    <property type="component" value="Unassembled WGS sequence"/>
</dbReference>
<evidence type="ECO:0000313" key="2">
    <source>
        <dbReference type="Proteomes" id="UP000041601"/>
    </source>
</evidence>
<dbReference type="EMBL" id="CPXJ01000036">
    <property type="protein sequence ID" value="CNE07295.1"/>
    <property type="molecule type" value="Genomic_DNA"/>
</dbReference>
<accession>A0ABP1Y6F3</accession>
<evidence type="ECO:0000313" key="1">
    <source>
        <dbReference type="EMBL" id="CNE07295.1"/>
    </source>
</evidence>
<organism evidence="1 2">
    <name type="scientific">Yersinia enterocolitica</name>
    <dbReference type="NCBI Taxonomy" id="630"/>
    <lineage>
        <taxon>Bacteria</taxon>
        <taxon>Pseudomonadati</taxon>
        <taxon>Pseudomonadota</taxon>
        <taxon>Gammaproteobacteria</taxon>
        <taxon>Enterobacterales</taxon>
        <taxon>Yersiniaceae</taxon>
        <taxon>Yersinia</taxon>
    </lineage>
</organism>
<keyword evidence="2" id="KW-1185">Reference proteome</keyword>
<proteinExistence type="predicted"/>
<gene>
    <name evidence="1" type="ORF">ERS137959_02933</name>
</gene>
<name>A0ABP1Y6F3_YEREN</name>
<comment type="caution">
    <text evidence="1">The sequence shown here is derived from an EMBL/GenBank/DDBJ whole genome shotgun (WGS) entry which is preliminary data.</text>
</comment>
<protein>
    <submittedName>
        <fullName evidence="1">Uncharacterized protein</fullName>
    </submittedName>
</protein>